<dbReference type="Proteomes" id="UP000321578">
    <property type="component" value="Unassembled WGS sequence"/>
</dbReference>
<dbReference type="InterPro" id="IPR036890">
    <property type="entry name" value="HATPase_C_sf"/>
</dbReference>
<feature type="transmembrane region" description="Helical" evidence="1">
    <location>
        <begin position="105"/>
        <end position="126"/>
    </location>
</feature>
<name>A0A5C6ZJI1_9FLAO</name>
<dbReference type="InterPro" id="IPR010559">
    <property type="entry name" value="Sig_transdc_His_kin_internal"/>
</dbReference>
<comment type="caution">
    <text evidence="3">The sequence shown here is derived from an EMBL/GenBank/DDBJ whole genome shotgun (WGS) entry which is preliminary data.</text>
</comment>
<dbReference type="EMBL" id="VORO01000008">
    <property type="protein sequence ID" value="TXD89290.1"/>
    <property type="molecule type" value="Genomic_DNA"/>
</dbReference>
<keyword evidence="1" id="KW-1133">Transmembrane helix</keyword>
<dbReference type="GO" id="GO:0000155">
    <property type="term" value="F:phosphorelay sensor kinase activity"/>
    <property type="evidence" value="ECO:0007669"/>
    <property type="project" value="InterPro"/>
</dbReference>
<feature type="domain" description="Signal transduction histidine kinase internal region" evidence="2">
    <location>
        <begin position="147"/>
        <end position="221"/>
    </location>
</feature>
<keyword evidence="1" id="KW-0472">Membrane</keyword>
<sequence>MKLSNKSIRSIKITFNVMFIAIITFELVRETFFSIPEDWLFFLTSDAVENFVFALIAYGLYYYVLKLKDLWKKIGLVSLFIFLLIGLAWLKDFRIHDRIEFEQSFEYFTSFLGQSLLFYLGIYFINRLEYLNRYKKLEKELYRAKEQLLRNQLHPHFLFNAFNSLYSLSLKNHPETSDYILKLSSMMRYLTDETHIKKVPLVKEIDFIKKYIDIEKMRFGKDSSIQLTNVGNINDEELIAPFLLITLVENAFKHGFYTNSKDAFVTINVNIENKELLFTVENSLFKKQHFQESNRKGKGLENLKQRLQLLYPKNSSLKFTNTEETYTAHLKIRLH</sequence>
<dbReference type="RefSeq" id="WP_147086369.1">
    <property type="nucleotide sequence ID" value="NZ_VORM01000008.1"/>
</dbReference>
<dbReference type="Gene3D" id="3.30.565.10">
    <property type="entry name" value="Histidine kinase-like ATPase, C-terminal domain"/>
    <property type="match status" value="1"/>
</dbReference>
<evidence type="ECO:0000313" key="3">
    <source>
        <dbReference type="EMBL" id="TXD89290.1"/>
    </source>
</evidence>
<feature type="transmembrane region" description="Helical" evidence="1">
    <location>
        <begin position="40"/>
        <end position="63"/>
    </location>
</feature>
<proteinExistence type="predicted"/>
<evidence type="ECO:0000259" key="2">
    <source>
        <dbReference type="Pfam" id="PF06580"/>
    </source>
</evidence>
<organism evidence="3 4">
    <name type="scientific">Subsaximicrobium wynnwilliamsii</name>
    <dbReference type="NCBI Taxonomy" id="291179"/>
    <lineage>
        <taxon>Bacteria</taxon>
        <taxon>Pseudomonadati</taxon>
        <taxon>Bacteroidota</taxon>
        <taxon>Flavobacteriia</taxon>
        <taxon>Flavobacteriales</taxon>
        <taxon>Flavobacteriaceae</taxon>
        <taxon>Subsaximicrobium</taxon>
    </lineage>
</organism>
<keyword evidence="4" id="KW-1185">Reference proteome</keyword>
<protein>
    <recommendedName>
        <fullName evidence="2">Signal transduction histidine kinase internal region domain-containing protein</fullName>
    </recommendedName>
</protein>
<dbReference type="InterPro" id="IPR050640">
    <property type="entry name" value="Bact_2-comp_sensor_kinase"/>
</dbReference>
<evidence type="ECO:0000256" key="1">
    <source>
        <dbReference type="SAM" id="Phobius"/>
    </source>
</evidence>
<dbReference type="Pfam" id="PF06580">
    <property type="entry name" value="His_kinase"/>
    <property type="match status" value="1"/>
</dbReference>
<reference evidence="3 4" key="1">
    <citation type="submission" date="2019-08" db="EMBL/GenBank/DDBJ databases">
        <title>Genomes of Subsaximicrobium wynnwilliamsii strains.</title>
        <authorList>
            <person name="Bowman J.P."/>
        </authorList>
    </citation>
    <scope>NUCLEOTIDE SEQUENCE [LARGE SCALE GENOMIC DNA]</scope>
    <source>
        <strain evidence="3 4">2-80-2</strain>
    </source>
</reference>
<dbReference type="PANTHER" id="PTHR34220">
    <property type="entry name" value="SENSOR HISTIDINE KINASE YPDA"/>
    <property type="match status" value="1"/>
</dbReference>
<feature type="transmembrane region" description="Helical" evidence="1">
    <location>
        <begin position="70"/>
        <end position="90"/>
    </location>
</feature>
<keyword evidence="1" id="KW-0812">Transmembrane</keyword>
<dbReference type="GO" id="GO:0016020">
    <property type="term" value="C:membrane"/>
    <property type="evidence" value="ECO:0007669"/>
    <property type="project" value="InterPro"/>
</dbReference>
<evidence type="ECO:0000313" key="4">
    <source>
        <dbReference type="Proteomes" id="UP000321578"/>
    </source>
</evidence>
<dbReference type="AlphaFoldDB" id="A0A5C6ZJI1"/>
<gene>
    <name evidence="3" type="ORF">ESY86_09630</name>
</gene>
<feature type="transmembrane region" description="Helical" evidence="1">
    <location>
        <begin position="12"/>
        <end position="28"/>
    </location>
</feature>
<accession>A0A5C6ZJI1</accession>
<dbReference type="PANTHER" id="PTHR34220:SF7">
    <property type="entry name" value="SENSOR HISTIDINE KINASE YPDA"/>
    <property type="match status" value="1"/>
</dbReference>